<dbReference type="AlphaFoldDB" id="A0A286GLD3"/>
<name>A0A286GLD3_9PROT</name>
<organism evidence="12 13">
    <name type="scientific">Caenispirillum bisanense</name>
    <dbReference type="NCBI Taxonomy" id="414052"/>
    <lineage>
        <taxon>Bacteria</taxon>
        <taxon>Pseudomonadati</taxon>
        <taxon>Pseudomonadota</taxon>
        <taxon>Alphaproteobacteria</taxon>
        <taxon>Rhodospirillales</taxon>
        <taxon>Novispirillaceae</taxon>
        <taxon>Caenispirillum</taxon>
    </lineage>
</organism>
<dbReference type="InterPro" id="IPR013785">
    <property type="entry name" value="Aldolase_TIM"/>
</dbReference>
<evidence type="ECO:0000256" key="6">
    <source>
        <dbReference type="ARBA" id="ARBA00022723"/>
    </source>
</evidence>
<dbReference type="GO" id="GO:0016829">
    <property type="term" value="F:lyase activity"/>
    <property type="evidence" value="ECO:0007669"/>
    <property type="project" value="UniProtKB-KW"/>
</dbReference>
<evidence type="ECO:0000259" key="11">
    <source>
        <dbReference type="PROSITE" id="PS51918"/>
    </source>
</evidence>
<dbReference type="OrthoDB" id="9792276at2"/>
<dbReference type="GO" id="GO:0051539">
    <property type="term" value="F:4 iron, 4 sulfur cluster binding"/>
    <property type="evidence" value="ECO:0007669"/>
    <property type="project" value="UniProtKB-UniRule"/>
</dbReference>
<evidence type="ECO:0000313" key="12">
    <source>
        <dbReference type="EMBL" id="SOD96312.1"/>
    </source>
</evidence>
<reference evidence="12 13" key="1">
    <citation type="submission" date="2017-09" db="EMBL/GenBank/DDBJ databases">
        <authorList>
            <person name="Ehlers B."/>
            <person name="Leendertz F.H."/>
        </authorList>
    </citation>
    <scope>NUCLEOTIDE SEQUENCE [LARGE SCALE GENOMIC DNA]</scope>
    <source>
        <strain evidence="12 13">USBA 140</strain>
    </source>
</reference>
<evidence type="ECO:0000256" key="7">
    <source>
        <dbReference type="ARBA" id="ARBA00023002"/>
    </source>
</evidence>
<dbReference type="EMBL" id="OCNJ01000005">
    <property type="protein sequence ID" value="SOD96312.1"/>
    <property type="molecule type" value="Genomic_DNA"/>
</dbReference>
<comment type="cofactor">
    <cofactor evidence="10">
        <name>[4Fe-4S] cluster</name>
        <dbReference type="ChEBI" id="CHEBI:49883"/>
    </cofactor>
    <text evidence="10">Binds 1 [4Fe-4S] cluster. The cluster is coordinated with 3 cysteines and an exchangeable S-adenosyl-L-methionine.</text>
</comment>
<feature type="domain" description="Radical SAM core" evidence="11">
    <location>
        <begin position="38"/>
        <end position="261"/>
    </location>
</feature>
<comment type="similarity">
    <text evidence="2 10">Belongs to the organic radical-activating enzymes family.</text>
</comment>
<dbReference type="InterPro" id="IPR001989">
    <property type="entry name" value="Radical_activat_CS"/>
</dbReference>
<keyword evidence="4" id="KW-0119">Carbohydrate metabolism</keyword>
<keyword evidence="3 10" id="KW-0004">4Fe-4S</keyword>
<evidence type="ECO:0000256" key="10">
    <source>
        <dbReference type="RuleBase" id="RU362053"/>
    </source>
</evidence>
<dbReference type="Proteomes" id="UP000219621">
    <property type="component" value="Unassembled WGS sequence"/>
</dbReference>
<keyword evidence="12" id="KW-0456">Lyase</keyword>
<comment type="function">
    <text evidence="10">Activation of pyruvate formate-lyase under anaerobic conditions by generation of an organic free radical, using S-adenosylmethionine and reduced flavodoxin as cosubstrates to produce 5'-deoxy-adenosine.</text>
</comment>
<dbReference type="Pfam" id="PF04055">
    <property type="entry name" value="Radical_SAM"/>
    <property type="match status" value="1"/>
</dbReference>
<dbReference type="GO" id="GO:0046872">
    <property type="term" value="F:metal ion binding"/>
    <property type="evidence" value="ECO:0007669"/>
    <property type="project" value="UniProtKB-UniRule"/>
</dbReference>
<dbReference type="GO" id="GO:0005737">
    <property type="term" value="C:cytoplasm"/>
    <property type="evidence" value="ECO:0007669"/>
    <property type="project" value="UniProtKB-SubCell"/>
</dbReference>
<keyword evidence="13" id="KW-1185">Reference proteome</keyword>
<proteinExistence type="inferred from homology"/>
<evidence type="ECO:0000313" key="13">
    <source>
        <dbReference type="Proteomes" id="UP000219621"/>
    </source>
</evidence>
<dbReference type="SFLD" id="SFLDS00029">
    <property type="entry name" value="Radical_SAM"/>
    <property type="match status" value="1"/>
</dbReference>
<dbReference type="SFLD" id="SFLDG01066">
    <property type="entry name" value="organic_radical-activating_enz"/>
    <property type="match status" value="1"/>
</dbReference>
<dbReference type="PANTHER" id="PTHR30352">
    <property type="entry name" value="PYRUVATE FORMATE-LYASE-ACTIVATING ENZYME"/>
    <property type="match status" value="1"/>
</dbReference>
<dbReference type="PROSITE" id="PS51918">
    <property type="entry name" value="RADICAL_SAM"/>
    <property type="match status" value="1"/>
</dbReference>
<sequence length="266" mass="28789">MTTAGPAPHPHLAPHVSAALHHDPSHGYLHSVETGAAVDGPGMRFVFFLSGCLFRCSYCHNPDTWKLHNGRRVDLEQAVAEVRPYAGFLRRAGGVTVSGGEPLMQAPFVGALLRRLKDEFGLHTALDTQGFLHASVDDAWFDAVDLVLLDIKHSDPQAYHALTGQDLQPTLDCARRLAALGKAMWIRYVLVPGLTDAPDDIARLADFVATLGPAVQRVEVLPFHQMGAHKWTDLGLDYPLAATPTPTPEATRAARAIFAARGLTVT</sequence>
<keyword evidence="6 10" id="KW-0479">Metal-binding</keyword>
<dbReference type="SUPFAM" id="SSF102114">
    <property type="entry name" value="Radical SAM enzymes"/>
    <property type="match status" value="1"/>
</dbReference>
<gene>
    <name evidence="12" type="ORF">SAMN05421508_105263</name>
</gene>
<accession>A0A286GLD3</accession>
<comment type="catalytic activity">
    <reaction evidence="10">
        <text>glycyl-[formate C-acetyltransferase] + reduced [flavodoxin] + S-adenosyl-L-methionine = glycin-2-yl radical-[formate C-acetyltransferase] + semiquinone [flavodoxin] + 5'-deoxyadenosine + L-methionine + H(+)</text>
        <dbReference type="Rhea" id="RHEA:19225"/>
        <dbReference type="Rhea" id="RHEA-COMP:10622"/>
        <dbReference type="Rhea" id="RHEA-COMP:12190"/>
        <dbReference type="Rhea" id="RHEA-COMP:12191"/>
        <dbReference type="Rhea" id="RHEA-COMP:14480"/>
        <dbReference type="ChEBI" id="CHEBI:15378"/>
        <dbReference type="ChEBI" id="CHEBI:17319"/>
        <dbReference type="ChEBI" id="CHEBI:29947"/>
        <dbReference type="ChEBI" id="CHEBI:32722"/>
        <dbReference type="ChEBI" id="CHEBI:57618"/>
        <dbReference type="ChEBI" id="CHEBI:57844"/>
        <dbReference type="ChEBI" id="CHEBI:59789"/>
        <dbReference type="ChEBI" id="CHEBI:140311"/>
        <dbReference type="EC" id="1.97.1.4"/>
    </reaction>
</comment>
<keyword evidence="5 10" id="KW-0949">S-adenosyl-L-methionine</keyword>
<evidence type="ECO:0000256" key="9">
    <source>
        <dbReference type="ARBA" id="ARBA00023014"/>
    </source>
</evidence>
<evidence type="ECO:0000256" key="1">
    <source>
        <dbReference type="ARBA" id="ARBA00002918"/>
    </source>
</evidence>
<evidence type="ECO:0000256" key="4">
    <source>
        <dbReference type="ARBA" id="ARBA00022526"/>
    </source>
</evidence>
<dbReference type="GO" id="GO:0043365">
    <property type="term" value="F:[formate-C-acetyltransferase]-activating enzyme activity"/>
    <property type="evidence" value="ECO:0007669"/>
    <property type="project" value="UniProtKB-UniRule"/>
</dbReference>
<dbReference type="Gene3D" id="3.20.20.70">
    <property type="entry name" value="Aldolase class I"/>
    <property type="match status" value="1"/>
</dbReference>
<comment type="function">
    <text evidence="1">Activation of pyruvate formate-lyase 1 under anaerobic conditions by generation of an organic free radical, using S-adenosylmethionine and reduced flavodoxin as cosubstrates to produce 5'-deoxy-adenosine.</text>
</comment>
<protein>
    <recommendedName>
        <fullName evidence="10">Pyruvate formate-lyase-activating enzyme</fullName>
        <ecNumber evidence="10">1.97.1.4</ecNumber>
    </recommendedName>
</protein>
<dbReference type="PANTHER" id="PTHR30352:SF5">
    <property type="entry name" value="PYRUVATE FORMATE-LYASE 1-ACTIVATING ENZYME"/>
    <property type="match status" value="1"/>
</dbReference>
<dbReference type="InterPro" id="IPR007197">
    <property type="entry name" value="rSAM"/>
</dbReference>
<dbReference type="EC" id="1.97.1.4" evidence="10"/>
<keyword evidence="8 10" id="KW-0408">Iron</keyword>
<dbReference type="NCBIfam" id="TIGR02493">
    <property type="entry name" value="PFLA"/>
    <property type="match status" value="1"/>
</dbReference>
<evidence type="ECO:0000256" key="2">
    <source>
        <dbReference type="ARBA" id="ARBA00009777"/>
    </source>
</evidence>
<keyword evidence="4" id="KW-0313">Glucose metabolism</keyword>
<evidence type="ECO:0000256" key="3">
    <source>
        <dbReference type="ARBA" id="ARBA00022485"/>
    </source>
</evidence>
<dbReference type="GO" id="GO:0006006">
    <property type="term" value="P:glucose metabolic process"/>
    <property type="evidence" value="ECO:0007669"/>
    <property type="project" value="UniProtKB-KW"/>
</dbReference>
<dbReference type="InterPro" id="IPR034457">
    <property type="entry name" value="Organic_radical-activating"/>
</dbReference>
<evidence type="ECO:0000256" key="5">
    <source>
        <dbReference type="ARBA" id="ARBA00022691"/>
    </source>
</evidence>
<dbReference type="RefSeq" id="WP_097279635.1">
    <property type="nucleotide sequence ID" value="NZ_OCNJ01000005.1"/>
</dbReference>
<keyword evidence="12" id="KW-0670">Pyruvate</keyword>
<dbReference type="InterPro" id="IPR012838">
    <property type="entry name" value="PFL1_activating"/>
</dbReference>
<comment type="subcellular location">
    <subcellularLocation>
        <location evidence="10">Cytoplasm</location>
    </subcellularLocation>
</comment>
<dbReference type="PROSITE" id="PS01087">
    <property type="entry name" value="RADICAL_ACTIVATING"/>
    <property type="match status" value="1"/>
</dbReference>
<keyword evidence="7 10" id="KW-0560">Oxidoreductase</keyword>
<dbReference type="InterPro" id="IPR058240">
    <property type="entry name" value="rSAM_sf"/>
</dbReference>
<keyword evidence="9 10" id="KW-0411">Iron-sulfur</keyword>
<keyword evidence="10" id="KW-0963">Cytoplasm</keyword>
<dbReference type="CDD" id="cd01335">
    <property type="entry name" value="Radical_SAM"/>
    <property type="match status" value="1"/>
</dbReference>
<evidence type="ECO:0000256" key="8">
    <source>
        <dbReference type="ARBA" id="ARBA00023004"/>
    </source>
</evidence>